<evidence type="ECO:0000313" key="2">
    <source>
        <dbReference type="Proteomes" id="UP000238916"/>
    </source>
</evidence>
<protein>
    <submittedName>
        <fullName evidence="1">Uncharacterized protein</fullName>
    </submittedName>
</protein>
<dbReference type="EMBL" id="OMOF01000179">
    <property type="protein sequence ID" value="SPF42073.1"/>
    <property type="molecule type" value="Genomic_DNA"/>
</dbReference>
<sequence>MTTLETIHNILNKLEFHFKNGLCFEAHYTLKRGRNLFYYYYQKV</sequence>
<accession>A0A2U3KQX1</accession>
<evidence type="ECO:0000313" key="1">
    <source>
        <dbReference type="EMBL" id="SPF42073.1"/>
    </source>
</evidence>
<name>A0A2U3KQX1_9FIRM</name>
<proteinExistence type="predicted"/>
<organism evidence="1 2">
    <name type="scientific">Candidatus Desulfosporosinus infrequens</name>
    <dbReference type="NCBI Taxonomy" id="2043169"/>
    <lineage>
        <taxon>Bacteria</taxon>
        <taxon>Bacillati</taxon>
        <taxon>Bacillota</taxon>
        <taxon>Clostridia</taxon>
        <taxon>Eubacteriales</taxon>
        <taxon>Desulfitobacteriaceae</taxon>
        <taxon>Desulfosporosinus</taxon>
    </lineage>
</organism>
<dbReference type="Proteomes" id="UP000238916">
    <property type="component" value="Unassembled WGS sequence"/>
</dbReference>
<reference evidence="2" key="1">
    <citation type="submission" date="2018-02" db="EMBL/GenBank/DDBJ databases">
        <authorList>
            <person name="Hausmann B."/>
        </authorList>
    </citation>
    <scope>NUCLEOTIDE SEQUENCE [LARGE SCALE GENOMIC DNA]</scope>
    <source>
        <strain evidence="2">Peat soil MAG SbF1</strain>
    </source>
</reference>
<gene>
    <name evidence="1" type="ORF">SBF1_260022</name>
</gene>
<dbReference type="AlphaFoldDB" id="A0A2U3KQX1"/>